<accession>A0A843TUU4</accession>
<evidence type="ECO:0000313" key="1">
    <source>
        <dbReference type="EMBL" id="MQL76462.1"/>
    </source>
</evidence>
<keyword evidence="2" id="KW-1185">Reference proteome</keyword>
<comment type="caution">
    <text evidence="1">The sequence shown here is derived from an EMBL/GenBank/DDBJ whole genome shotgun (WGS) entry which is preliminary data.</text>
</comment>
<evidence type="ECO:0000313" key="2">
    <source>
        <dbReference type="Proteomes" id="UP000652761"/>
    </source>
</evidence>
<protein>
    <submittedName>
        <fullName evidence="1">Uncharacterized protein</fullName>
    </submittedName>
</protein>
<name>A0A843TUU4_COLES</name>
<organism evidence="1 2">
    <name type="scientific">Colocasia esculenta</name>
    <name type="common">Wild taro</name>
    <name type="synonym">Arum esculentum</name>
    <dbReference type="NCBI Taxonomy" id="4460"/>
    <lineage>
        <taxon>Eukaryota</taxon>
        <taxon>Viridiplantae</taxon>
        <taxon>Streptophyta</taxon>
        <taxon>Embryophyta</taxon>
        <taxon>Tracheophyta</taxon>
        <taxon>Spermatophyta</taxon>
        <taxon>Magnoliopsida</taxon>
        <taxon>Liliopsida</taxon>
        <taxon>Araceae</taxon>
        <taxon>Aroideae</taxon>
        <taxon>Colocasieae</taxon>
        <taxon>Colocasia</taxon>
    </lineage>
</organism>
<proteinExistence type="predicted"/>
<dbReference type="Proteomes" id="UP000652761">
    <property type="component" value="Unassembled WGS sequence"/>
</dbReference>
<dbReference type="EMBL" id="NMUH01000299">
    <property type="protein sequence ID" value="MQL76462.1"/>
    <property type="molecule type" value="Genomic_DNA"/>
</dbReference>
<sequence>MSNATIKNDAISQLDREATIFLPTPNPPVSQVTTLHTTTRLEWSDECPEFWPKARLASISTDVDVVSASTLWTPTPTSPSSDVDANFSDLHALQSQKFRKQATPTIGELSPTTHYLLRRTGVVGDETLVEETLETDSERGD</sequence>
<gene>
    <name evidence="1" type="ORF">Taro_008845</name>
</gene>
<dbReference type="AlphaFoldDB" id="A0A843TUU4"/>
<reference evidence="1" key="1">
    <citation type="submission" date="2017-07" db="EMBL/GenBank/DDBJ databases">
        <title>Taro Niue Genome Assembly and Annotation.</title>
        <authorList>
            <person name="Atibalentja N."/>
            <person name="Keating K."/>
            <person name="Fields C.J."/>
        </authorList>
    </citation>
    <scope>NUCLEOTIDE SEQUENCE</scope>
    <source>
        <strain evidence="1">Niue_2</strain>
        <tissue evidence="1">Leaf</tissue>
    </source>
</reference>